<comment type="caution">
    <text evidence="11">The sequence shown here is derived from an EMBL/GenBank/DDBJ whole genome shotgun (WGS) entry which is preliminary data.</text>
</comment>
<proteinExistence type="predicted"/>
<evidence type="ECO:0000313" key="12">
    <source>
        <dbReference type="Proteomes" id="UP000461880"/>
    </source>
</evidence>
<evidence type="ECO:0000256" key="4">
    <source>
        <dbReference type="ARBA" id="ARBA00022597"/>
    </source>
</evidence>
<comment type="subcellular location">
    <subcellularLocation>
        <location evidence="1">Cell inner membrane</location>
        <topology evidence="1">Multi-pass membrane protein</topology>
    </subcellularLocation>
</comment>
<dbReference type="InterPro" id="IPR013014">
    <property type="entry name" value="PTS_EIIC_2"/>
</dbReference>
<dbReference type="GO" id="GO:0008982">
    <property type="term" value="F:protein-N(PI)-phosphohistidine-sugar phosphotransferase activity"/>
    <property type="evidence" value="ECO:0007669"/>
    <property type="project" value="InterPro"/>
</dbReference>
<feature type="transmembrane region" description="Helical" evidence="9">
    <location>
        <begin position="137"/>
        <end position="158"/>
    </location>
</feature>
<keyword evidence="3" id="KW-1003">Cell membrane</keyword>
<dbReference type="PANTHER" id="PTHR30505">
    <property type="entry name" value="FRUCTOSE-LIKE PERMEASE"/>
    <property type="match status" value="1"/>
</dbReference>
<evidence type="ECO:0000256" key="2">
    <source>
        <dbReference type="ARBA" id="ARBA00022448"/>
    </source>
</evidence>
<dbReference type="InterPro" id="IPR050864">
    <property type="entry name" value="Bacterial_PTS_Sugar_Transport"/>
</dbReference>
<evidence type="ECO:0000256" key="7">
    <source>
        <dbReference type="ARBA" id="ARBA00022989"/>
    </source>
</evidence>
<keyword evidence="12" id="KW-1185">Reference proteome</keyword>
<keyword evidence="8 9" id="KW-0472">Membrane</keyword>
<evidence type="ECO:0000256" key="5">
    <source>
        <dbReference type="ARBA" id="ARBA00022683"/>
    </source>
</evidence>
<feature type="domain" description="PTS EIIC type-2" evidence="10">
    <location>
        <begin position="8"/>
        <end position="338"/>
    </location>
</feature>
<evidence type="ECO:0000256" key="8">
    <source>
        <dbReference type="ARBA" id="ARBA00023136"/>
    </source>
</evidence>
<feature type="transmembrane region" description="Helical" evidence="9">
    <location>
        <begin position="170"/>
        <end position="193"/>
    </location>
</feature>
<dbReference type="GO" id="GO:0005886">
    <property type="term" value="C:plasma membrane"/>
    <property type="evidence" value="ECO:0007669"/>
    <property type="project" value="UniProtKB-SubCell"/>
</dbReference>
<feature type="transmembrane region" description="Helical" evidence="9">
    <location>
        <begin position="108"/>
        <end position="125"/>
    </location>
</feature>
<feature type="transmembrane region" description="Helical" evidence="9">
    <location>
        <begin position="320"/>
        <end position="339"/>
    </location>
</feature>
<keyword evidence="6 9" id="KW-0812">Transmembrane</keyword>
<evidence type="ECO:0000256" key="1">
    <source>
        <dbReference type="ARBA" id="ARBA00004429"/>
    </source>
</evidence>
<dbReference type="NCBIfam" id="TIGR01427">
    <property type="entry name" value="PTS_IIC_fructo"/>
    <property type="match status" value="1"/>
</dbReference>
<keyword evidence="4" id="KW-0762">Sugar transport</keyword>
<dbReference type="RefSeq" id="WP_105304580.1">
    <property type="nucleotide sequence ID" value="NZ_VUMN01000004.1"/>
</dbReference>
<dbReference type="GO" id="GO:0009401">
    <property type="term" value="P:phosphoenolpyruvate-dependent sugar phosphotransferase system"/>
    <property type="evidence" value="ECO:0007669"/>
    <property type="project" value="UniProtKB-KW"/>
</dbReference>
<dbReference type="GO" id="GO:0005351">
    <property type="term" value="F:carbohydrate:proton symporter activity"/>
    <property type="evidence" value="ECO:0007669"/>
    <property type="project" value="InterPro"/>
</dbReference>
<dbReference type="PROSITE" id="PS51104">
    <property type="entry name" value="PTS_EIIC_TYPE_2"/>
    <property type="match status" value="1"/>
</dbReference>
<accession>A0A7X2NQT7</accession>
<evidence type="ECO:0000256" key="9">
    <source>
        <dbReference type="SAM" id="Phobius"/>
    </source>
</evidence>
<evidence type="ECO:0000256" key="3">
    <source>
        <dbReference type="ARBA" id="ARBA00022475"/>
    </source>
</evidence>
<reference evidence="11 12" key="1">
    <citation type="submission" date="2019-08" db="EMBL/GenBank/DDBJ databases">
        <title>In-depth cultivation of the pig gut microbiome towards novel bacterial diversity and tailored functional studies.</title>
        <authorList>
            <person name="Wylensek D."/>
            <person name="Hitch T.C.A."/>
            <person name="Clavel T."/>
        </authorList>
    </citation>
    <scope>NUCLEOTIDE SEQUENCE [LARGE SCALE GENOMIC DNA]</scope>
    <source>
        <strain evidence="11 12">Oil+RF-744-GAM-WT-6</strain>
    </source>
</reference>
<gene>
    <name evidence="11" type="ORF">FYJ51_02985</name>
</gene>
<protein>
    <submittedName>
        <fullName evidence="11">PTS fructose transporter subunit IIC</fullName>
    </submittedName>
</protein>
<dbReference type="EMBL" id="VUMN01000004">
    <property type="protein sequence ID" value="MSS57865.1"/>
    <property type="molecule type" value="Genomic_DNA"/>
</dbReference>
<keyword evidence="2" id="KW-0813">Transport</keyword>
<feature type="transmembrane region" description="Helical" evidence="9">
    <location>
        <begin position="223"/>
        <end position="242"/>
    </location>
</feature>
<dbReference type="GO" id="GO:0090563">
    <property type="term" value="F:protein-phosphocysteine-sugar phosphotransferase activity"/>
    <property type="evidence" value="ECO:0007669"/>
    <property type="project" value="TreeGrafter"/>
</dbReference>
<feature type="transmembrane region" description="Helical" evidence="9">
    <location>
        <begin position="12"/>
        <end position="36"/>
    </location>
</feature>
<keyword evidence="5" id="KW-0598">Phosphotransferase system</keyword>
<dbReference type="PANTHER" id="PTHR30505:SF0">
    <property type="entry name" value="FRUCTOSE-LIKE PTS SYSTEM EIIBC COMPONENT-RELATED"/>
    <property type="match status" value="1"/>
</dbReference>
<sequence length="355" mass="37263">MKKFFKDIQKYLLSGVSYMMPVVVAGGVILAVSLLGAEQTEKGLVPANAFMQFLNVLGKDGLAMMIPVFAAYICYSMAGKPGLTPGFVLGYLANNTISINGVDVKSGFLGALVLALIAGYIVKWMKGWNVPKAIKAVMPIIIIPVLTVLAVGTLYYFVLGYPISALVNALLSYMNNLSTTSAIGLAMFMGVFAEIDFGGPVTKAVSMFTLALINDGVYWPNGIFRVLVSIPPIGVFLGTVFAKHKFSQEEKDNAKAAGIMGVMGITEGTIPFAIAHPKAVYPASICGSIVGALIALAGKVECPVPHGGFIVLPVVTGKGMYSLAIIAGALVTGVILSLLMKKPAEKPETDSASQN</sequence>
<name>A0A7X2NQT7_9FIRM</name>
<dbReference type="AlphaFoldDB" id="A0A7X2NQT7"/>
<evidence type="ECO:0000259" key="10">
    <source>
        <dbReference type="PROSITE" id="PS51104"/>
    </source>
</evidence>
<keyword evidence="7 9" id="KW-1133">Transmembrane helix</keyword>
<evidence type="ECO:0000313" key="11">
    <source>
        <dbReference type="EMBL" id="MSS57865.1"/>
    </source>
</evidence>
<evidence type="ECO:0000256" key="6">
    <source>
        <dbReference type="ARBA" id="ARBA00022692"/>
    </source>
</evidence>
<dbReference type="Proteomes" id="UP000461880">
    <property type="component" value="Unassembled WGS sequence"/>
</dbReference>
<dbReference type="InterPro" id="IPR006327">
    <property type="entry name" value="PTS_IIC_fruc"/>
</dbReference>
<organism evidence="11 12">
    <name type="scientific">Stecheria intestinalis</name>
    <dbReference type="NCBI Taxonomy" id="2606630"/>
    <lineage>
        <taxon>Bacteria</taxon>
        <taxon>Bacillati</taxon>
        <taxon>Bacillota</taxon>
        <taxon>Erysipelotrichia</taxon>
        <taxon>Erysipelotrichales</taxon>
        <taxon>Erysipelotrichaceae</taxon>
        <taxon>Stecheria</taxon>
    </lineage>
</organism>